<evidence type="ECO:0000313" key="1">
    <source>
        <dbReference type="EMBL" id="KAK4351773.1"/>
    </source>
</evidence>
<name>A0AAE1V0D4_9SOLA</name>
<protein>
    <submittedName>
        <fullName evidence="1">Uncharacterized protein</fullName>
    </submittedName>
</protein>
<reference evidence="1" key="1">
    <citation type="submission" date="2023-12" db="EMBL/GenBank/DDBJ databases">
        <title>Genome assembly of Anisodus tanguticus.</title>
        <authorList>
            <person name="Wang Y.-J."/>
        </authorList>
    </citation>
    <scope>NUCLEOTIDE SEQUENCE</scope>
    <source>
        <strain evidence="1">KB-2021</strain>
        <tissue evidence="1">Leaf</tissue>
    </source>
</reference>
<dbReference type="Proteomes" id="UP001291623">
    <property type="component" value="Unassembled WGS sequence"/>
</dbReference>
<accession>A0AAE1V0D4</accession>
<sequence>MRAPTERNVMITSAPPAKRAARAAGKCLPRGRSIFDTHQSAKRRRLRSRGEVALAMKRDSKSLRVKKAFEHPKYAEIKNNIMFLI</sequence>
<keyword evidence="2" id="KW-1185">Reference proteome</keyword>
<organism evidence="1 2">
    <name type="scientific">Anisodus tanguticus</name>
    <dbReference type="NCBI Taxonomy" id="243964"/>
    <lineage>
        <taxon>Eukaryota</taxon>
        <taxon>Viridiplantae</taxon>
        <taxon>Streptophyta</taxon>
        <taxon>Embryophyta</taxon>
        <taxon>Tracheophyta</taxon>
        <taxon>Spermatophyta</taxon>
        <taxon>Magnoliopsida</taxon>
        <taxon>eudicotyledons</taxon>
        <taxon>Gunneridae</taxon>
        <taxon>Pentapetalae</taxon>
        <taxon>asterids</taxon>
        <taxon>lamiids</taxon>
        <taxon>Solanales</taxon>
        <taxon>Solanaceae</taxon>
        <taxon>Solanoideae</taxon>
        <taxon>Hyoscyameae</taxon>
        <taxon>Anisodus</taxon>
    </lineage>
</organism>
<dbReference type="EMBL" id="JAVYJV010000015">
    <property type="protein sequence ID" value="KAK4351773.1"/>
    <property type="molecule type" value="Genomic_DNA"/>
</dbReference>
<evidence type="ECO:0000313" key="2">
    <source>
        <dbReference type="Proteomes" id="UP001291623"/>
    </source>
</evidence>
<comment type="caution">
    <text evidence="1">The sequence shown here is derived from an EMBL/GenBank/DDBJ whole genome shotgun (WGS) entry which is preliminary data.</text>
</comment>
<gene>
    <name evidence="1" type="ORF">RND71_027291</name>
</gene>
<dbReference type="AlphaFoldDB" id="A0AAE1V0D4"/>
<proteinExistence type="predicted"/>